<dbReference type="InterPro" id="IPR001525">
    <property type="entry name" value="C5_MeTfrase"/>
</dbReference>
<proteinExistence type="inferred from homology"/>
<dbReference type="AlphaFoldDB" id="A0A7J5HNL1"/>
<dbReference type="GO" id="GO:0003886">
    <property type="term" value="F:DNA (cytosine-5-)-methyltransferase activity"/>
    <property type="evidence" value="ECO:0007669"/>
    <property type="project" value="UniProtKB-EC"/>
</dbReference>
<dbReference type="GO" id="GO:0032259">
    <property type="term" value="P:methylation"/>
    <property type="evidence" value="ECO:0007669"/>
    <property type="project" value="UniProtKB-KW"/>
</dbReference>
<keyword evidence="1 6" id="KW-0489">Methyltransferase</keyword>
<accession>A0A7J5HNL1</accession>
<dbReference type="PROSITE" id="PS51679">
    <property type="entry name" value="SAM_MT_C5"/>
    <property type="match status" value="1"/>
</dbReference>
<dbReference type="PRINTS" id="PR00105">
    <property type="entry name" value="C5METTRFRASE"/>
</dbReference>
<keyword evidence="3 6" id="KW-0949">S-adenosyl-L-methionine</keyword>
<evidence type="ECO:0000256" key="7">
    <source>
        <dbReference type="RuleBase" id="RU000416"/>
    </source>
</evidence>
<dbReference type="PANTHER" id="PTHR46098">
    <property type="entry name" value="TRNA (CYTOSINE(38)-C(5))-METHYLTRANSFERASE"/>
    <property type="match status" value="1"/>
</dbReference>
<dbReference type="InterPro" id="IPR050750">
    <property type="entry name" value="C5-MTase"/>
</dbReference>
<dbReference type="GO" id="GO:0009307">
    <property type="term" value="P:DNA restriction-modification system"/>
    <property type="evidence" value="ECO:0007669"/>
    <property type="project" value="UniProtKB-KW"/>
</dbReference>
<evidence type="ECO:0000256" key="5">
    <source>
        <dbReference type="ARBA" id="ARBA00047422"/>
    </source>
</evidence>
<dbReference type="PANTHER" id="PTHR46098:SF1">
    <property type="entry name" value="TRNA (CYTOSINE(38)-C(5))-METHYLTRANSFERASE"/>
    <property type="match status" value="1"/>
</dbReference>
<comment type="catalytic activity">
    <reaction evidence="5 8">
        <text>a 2'-deoxycytidine in DNA + S-adenosyl-L-methionine = a 5-methyl-2'-deoxycytidine in DNA + S-adenosyl-L-homocysteine + H(+)</text>
        <dbReference type="Rhea" id="RHEA:13681"/>
        <dbReference type="Rhea" id="RHEA-COMP:11369"/>
        <dbReference type="Rhea" id="RHEA-COMP:11370"/>
        <dbReference type="ChEBI" id="CHEBI:15378"/>
        <dbReference type="ChEBI" id="CHEBI:57856"/>
        <dbReference type="ChEBI" id="CHEBI:59789"/>
        <dbReference type="ChEBI" id="CHEBI:85452"/>
        <dbReference type="ChEBI" id="CHEBI:85454"/>
        <dbReference type="EC" id="2.1.1.37"/>
    </reaction>
</comment>
<evidence type="ECO:0000256" key="4">
    <source>
        <dbReference type="ARBA" id="ARBA00022747"/>
    </source>
</evidence>
<evidence type="ECO:0000256" key="3">
    <source>
        <dbReference type="ARBA" id="ARBA00022691"/>
    </source>
</evidence>
<keyword evidence="4" id="KW-0680">Restriction system</keyword>
<keyword evidence="2 6" id="KW-0808">Transferase</keyword>
<dbReference type="NCBIfam" id="TIGR00675">
    <property type="entry name" value="dcm"/>
    <property type="match status" value="1"/>
</dbReference>
<dbReference type="EMBL" id="WCTR01000004">
    <property type="protein sequence ID" value="KAB4214265.1"/>
    <property type="molecule type" value="Genomic_DNA"/>
</dbReference>
<feature type="active site" evidence="6">
    <location>
        <position position="82"/>
    </location>
</feature>
<dbReference type="PROSITE" id="PS00094">
    <property type="entry name" value="C5_MTASE_1"/>
    <property type="match status" value="1"/>
</dbReference>
<name>A0A7J5HNL1_BACUN</name>
<evidence type="ECO:0000256" key="8">
    <source>
        <dbReference type="RuleBase" id="RU000417"/>
    </source>
</evidence>
<reference evidence="9 10" key="1">
    <citation type="journal article" date="2019" name="Nat. Med.">
        <title>A library of human gut bacterial isolates paired with longitudinal multiomics data enables mechanistic microbiome research.</title>
        <authorList>
            <person name="Poyet M."/>
            <person name="Groussin M."/>
            <person name="Gibbons S.M."/>
            <person name="Avila-Pacheco J."/>
            <person name="Jiang X."/>
            <person name="Kearney S.M."/>
            <person name="Perrotta A.R."/>
            <person name="Berdy B."/>
            <person name="Zhao S."/>
            <person name="Lieberman T.D."/>
            <person name="Swanson P.K."/>
            <person name="Smith M."/>
            <person name="Roesemann S."/>
            <person name="Alexander J.E."/>
            <person name="Rich S.A."/>
            <person name="Livny J."/>
            <person name="Vlamakis H."/>
            <person name="Clish C."/>
            <person name="Bullock K."/>
            <person name="Deik A."/>
            <person name="Scott J."/>
            <person name="Pierce K.A."/>
            <person name="Xavier R.J."/>
            <person name="Alm E.J."/>
        </authorList>
    </citation>
    <scope>NUCLEOTIDE SEQUENCE [LARGE SCALE GENOMIC DNA]</scope>
    <source>
        <strain evidence="9 10">BIOML-A11</strain>
    </source>
</reference>
<dbReference type="Proteomes" id="UP000466952">
    <property type="component" value="Unassembled WGS sequence"/>
</dbReference>
<dbReference type="InterPro" id="IPR029063">
    <property type="entry name" value="SAM-dependent_MTases_sf"/>
</dbReference>
<comment type="similarity">
    <text evidence="6 7">Belongs to the class I-like SAM-binding methyltransferase superfamily. C5-methyltransferase family.</text>
</comment>
<gene>
    <name evidence="9" type="primary">dcm</name>
    <name evidence="9" type="ORF">GAP55_06350</name>
</gene>
<evidence type="ECO:0000256" key="2">
    <source>
        <dbReference type="ARBA" id="ARBA00022679"/>
    </source>
</evidence>
<dbReference type="Gene3D" id="3.40.50.150">
    <property type="entry name" value="Vaccinia Virus protein VP39"/>
    <property type="match status" value="1"/>
</dbReference>
<sequence length="459" mass="52888">MAKEKQHIPPFTFIDLFAGLGGFHQALSALGGRCLFASELKEDLQHLYSLNFPNVVIKGDITKVDIEKDIPHHDVLCGGFPCQPFSKAGNQEGFNDAQGRGNMFDYIMKIVHHHRPKFVFLENVANLKTHDEGNTWKVIEKKLKDAEYLVYESILSPHEFGYPQHRKRIYIVAIREDLRMPEYKFPEPNNAVCDIHTVIDETDTNVQMIKQETRHQLDIWEEFLHHVTESGHTVGGFPIWTMEFGATYNFEGKKPKLQSVAELNGKRGKFGQIIKGLTIEECLAQLPVYAQPNKREKEGETEFPDWKKKYIRLNRQFYEDNKTWLKPWMNKIKDWQNSHIKFEWNCGKAVEFTLEDKLIQFRASGIRVKLATFAPALNLVGTQIPILPWIEGTPRKGSKDACRGRYLSVKEAAALQGMDNIRFGSDEFQLSNTRIYEALGNAVNVQIVRLIAEKFLSYE</sequence>
<protein>
    <recommendedName>
        <fullName evidence="8">Cytosine-specific methyltransferase</fullName>
        <ecNumber evidence="8">2.1.1.37</ecNumber>
    </recommendedName>
</protein>
<organism evidence="9 10">
    <name type="scientific">Bacteroides uniformis</name>
    <dbReference type="NCBI Taxonomy" id="820"/>
    <lineage>
        <taxon>Bacteria</taxon>
        <taxon>Pseudomonadati</taxon>
        <taxon>Bacteroidota</taxon>
        <taxon>Bacteroidia</taxon>
        <taxon>Bacteroidales</taxon>
        <taxon>Bacteroidaceae</taxon>
        <taxon>Bacteroides</taxon>
    </lineage>
</organism>
<comment type="caution">
    <text evidence="9">The sequence shown here is derived from an EMBL/GenBank/DDBJ whole genome shotgun (WGS) entry which is preliminary data.</text>
</comment>
<evidence type="ECO:0000256" key="6">
    <source>
        <dbReference type="PROSITE-ProRule" id="PRU01016"/>
    </source>
</evidence>
<dbReference type="SUPFAM" id="SSF53335">
    <property type="entry name" value="S-adenosyl-L-methionine-dependent methyltransferases"/>
    <property type="match status" value="1"/>
</dbReference>
<dbReference type="RefSeq" id="WP_118058658.1">
    <property type="nucleotide sequence ID" value="NZ_WCTR01000004.1"/>
</dbReference>
<evidence type="ECO:0000313" key="9">
    <source>
        <dbReference type="EMBL" id="KAB4214265.1"/>
    </source>
</evidence>
<evidence type="ECO:0000256" key="1">
    <source>
        <dbReference type="ARBA" id="ARBA00022603"/>
    </source>
</evidence>
<dbReference type="EC" id="2.1.1.37" evidence="8"/>
<evidence type="ECO:0000313" key="10">
    <source>
        <dbReference type="Proteomes" id="UP000466952"/>
    </source>
</evidence>
<dbReference type="InterPro" id="IPR018117">
    <property type="entry name" value="C5_DNA_meth_AS"/>
</dbReference>
<dbReference type="Pfam" id="PF00145">
    <property type="entry name" value="DNA_methylase"/>
    <property type="match status" value="1"/>
</dbReference>